<dbReference type="Gene3D" id="3.40.50.1820">
    <property type="entry name" value="alpha/beta hydrolase"/>
    <property type="match status" value="1"/>
</dbReference>
<reference evidence="4" key="1">
    <citation type="journal article" date="2013" name="Genome Announc.">
        <title>Draft genome sequence of the basidiomycetous yeast-like fungus Pseudozyma hubeiensis SY62, which produces an abundant amount of the biosurfactant mannosylerythritol lipids.</title>
        <authorList>
            <person name="Konishi M."/>
            <person name="Hatada Y."/>
            <person name="Horiuchi J."/>
        </authorList>
    </citation>
    <scope>NUCLEOTIDE SEQUENCE [LARGE SCALE GENOMIC DNA]</scope>
    <source>
        <strain evidence="4">SY62</strain>
    </source>
</reference>
<evidence type="ECO:0000313" key="3">
    <source>
        <dbReference type="EMBL" id="GAC96565.1"/>
    </source>
</evidence>
<evidence type="ECO:0000313" key="4">
    <source>
        <dbReference type="Proteomes" id="UP000014071"/>
    </source>
</evidence>
<dbReference type="InterPro" id="IPR029058">
    <property type="entry name" value="AB_hydrolase_fold"/>
</dbReference>
<dbReference type="GeneID" id="24109431"/>
<keyword evidence="2" id="KW-1015">Disulfide bond</keyword>
<dbReference type="SUPFAM" id="SSF53474">
    <property type="entry name" value="alpha/beta-Hydrolases"/>
    <property type="match status" value="1"/>
</dbReference>
<proteinExistence type="predicted"/>
<dbReference type="STRING" id="1305764.R9PEN1"/>
<dbReference type="InterPro" id="IPR000675">
    <property type="entry name" value="Cutinase/axe"/>
</dbReference>
<evidence type="ECO:0000256" key="1">
    <source>
        <dbReference type="ARBA" id="ARBA00022801"/>
    </source>
</evidence>
<dbReference type="HOGENOM" id="CLU_040058_6_1_1"/>
<dbReference type="RefSeq" id="XP_012190152.1">
    <property type="nucleotide sequence ID" value="XM_012334762.1"/>
</dbReference>
<protein>
    <submittedName>
        <fullName evidence="3">Cutinase</fullName>
    </submittedName>
</protein>
<dbReference type="eggNOG" id="ENOG502S6TR">
    <property type="taxonomic scope" value="Eukaryota"/>
</dbReference>
<dbReference type="SMART" id="SM01110">
    <property type="entry name" value="Cutinase"/>
    <property type="match status" value="1"/>
</dbReference>
<organism evidence="3 4">
    <name type="scientific">Pseudozyma hubeiensis (strain SY62)</name>
    <name type="common">Yeast</name>
    <dbReference type="NCBI Taxonomy" id="1305764"/>
    <lineage>
        <taxon>Eukaryota</taxon>
        <taxon>Fungi</taxon>
        <taxon>Dikarya</taxon>
        <taxon>Basidiomycota</taxon>
        <taxon>Ustilaginomycotina</taxon>
        <taxon>Ustilaginomycetes</taxon>
        <taxon>Ustilaginales</taxon>
        <taxon>Ustilaginaceae</taxon>
        <taxon>Pseudozyma</taxon>
    </lineage>
</organism>
<dbReference type="PANTHER" id="PTHR33630:SF9">
    <property type="entry name" value="CUTINASE 4"/>
    <property type="match status" value="1"/>
</dbReference>
<keyword evidence="1" id="KW-0378">Hydrolase</keyword>
<dbReference type="Proteomes" id="UP000014071">
    <property type="component" value="Unassembled WGS sequence"/>
</dbReference>
<accession>R9PEN1</accession>
<dbReference type="OrthoDB" id="2586582at2759"/>
<dbReference type="EMBL" id="DF238802">
    <property type="protein sequence ID" value="GAC96565.1"/>
    <property type="molecule type" value="Genomic_DNA"/>
</dbReference>
<evidence type="ECO:0000256" key="2">
    <source>
        <dbReference type="ARBA" id="ARBA00023157"/>
    </source>
</evidence>
<sequence length="201" mass="21258">MERDASCPSYVIIEARGTGEPQGPSIGFKAMNAKILSTVPNGTDYPVVYPADPFNQVDVGVRDIIRKVNDSLSEDPRTCFVLQGYSQGASVVTQTMPQLQGAAFDAVKAAILIGDPTHVPGQACNVDGDGGDSTRDARGALFFLYKGTPSNWVSKTKNICLPGDGVCQLFPGVGTTPPHFLYGFDPSVQDLGARFAISALT</sequence>
<keyword evidence="4" id="KW-1185">Reference proteome</keyword>
<dbReference type="GO" id="GO:0052689">
    <property type="term" value="F:carboxylic ester hydrolase activity"/>
    <property type="evidence" value="ECO:0007669"/>
    <property type="project" value="UniProtKB-ARBA"/>
</dbReference>
<dbReference type="Pfam" id="PF01083">
    <property type="entry name" value="Cutinase"/>
    <property type="match status" value="1"/>
</dbReference>
<name>R9PEN1_PSEHS</name>
<gene>
    <name evidence="3" type="ORF">PHSY_004146</name>
</gene>
<dbReference type="PANTHER" id="PTHR33630">
    <property type="entry name" value="CUTINASE RV1984C-RELATED-RELATED"/>
    <property type="match status" value="1"/>
</dbReference>
<dbReference type="AlphaFoldDB" id="R9PEN1"/>